<name>A0A645JP32_9ZZZZ</name>
<sequence length="112" mass="13348">MRILGRNPKLIENLPVSEQRRYRDAGEQTQKLDRRHQLVLHFRVILLRIADRQLRCVDASQGSKQSQDRTRHRLGDREHTHRCRTDIQVRHQQIESGRQNRTQPRKTVPDTG</sequence>
<accession>A0A645JP32</accession>
<feature type="region of interest" description="Disordered" evidence="1">
    <location>
        <begin position="58"/>
        <end position="112"/>
    </location>
</feature>
<dbReference type="AlphaFoldDB" id="A0A645JP32"/>
<gene>
    <name evidence="2" type="ORF">SDC9_212294</name>
</gene>
<comment type="caution">
    <text evidence="2">The sequence shown here is derived from an EMBL/GenBank/DDBJ whole genome shotgun (WGS) entry which is preliminary data.</text>
</comment>
<feature type="compositionally biased region" description="Basic and acidic residues" evidence="1">
    <location>
        <begin position="66"/>
        <end position="93"/>
    </location>
</feature>
<proteinExistence type="predicted"/>
<evidence type="ECO:0000313" key="2">
    <source>
        <dbReference type="EMBL" id="MPN64519.1"/>
    </source>
</evidence>
<organism evidence="2">
    <name type="scientific">bioreactor metagenome</name>
    <dbReference type="NCBI Taxonomy" id="1076179"/>
    <lineage>
        <taxon>unclassified sequences</taxon>
        <taxon>metagenomes</taxon>
        <taxon>ecological metagenomes</taxon>
    </lineage>
</organism>
<evidence type="ECO:0000256" key="1">
    <source>
        <dbReference type="SAM" id="MobiDB-lite"/>
    </source>
</evidence>
<dbReference type="EMBL" id="VSSQ01145519">
    <property type="protein sequence ID" value="MPN64519.1"/>
    <property type="molecule type" value="Genomic_DNA"/>
</dbReference>
<reference evidence="2" key="1">
    <citation type="submission" date="2019-08" db="EMBL/GenBank/DDBJ databases">
        <authorList>
            <person name="Kucharzyk K."/>
            <person name="Murdoch R.W."/>
            <person name="Higgins S."/>
            <person name="Loffler F."/>
        </authorList>
    </citation>
    <scope>NUCLEOTIDE SEQUENCE</scope>
</reference>
<protein>
    <submittedName>
        <fullName evidence="2">Uncharacterized protein</fullName>
    </submittedName>
</protein>